<dbReference type="NCBIfam" id="TIGR02610">
    <property type="entry name" value="PHA_gran_rgn"/>
    <property type="match status" value="1"/>
</dbReference>
<evidence type="ECO:0000313" key="1">
    <source>
        <dbReference type="EMBL" id="TDP80738.1"/>
    </source>
</evidence>
<dbReference type="Proteomes" id="UP000294593">
    <property type="component" value="Unassembled WGS sequence"/>
</dbReference>
<dbReference type="EMBL" id="SNXW01000011">
    <property type="protein sequence ID" value="TDP80738.1"/>
    <property type="molecule type" value="Genomic_DNA"/>
</dbReference>
<proteinExistence type="predicted"/>
<reference evidence="1 2" key="1">
    <citation type="submission" date="2019-03" db="EMBL/GenBank/DDBJ databases">
        <title>Genomic Encyclopedia of Type Strains, Phase IV (KMG-IV): sequencing the most valuable type-strain genomes for metagenomic binning, comparative biology and taxonomic classification.</title>
        <authorList>
            <person name="Goeker M."/>
        </authorList>
    </citation>
    <scope>NUCLEOTIDE SEQUENCE [LARGE SCALE GENOMIC DNA]</scope>
    <source>
        <strain evidence="1 2">DSM 11901</strain>
    </source>
</reference>
<keyword evidence="2" id="KW-1185">Reference proteome</keyword>
<comment type="caution">
    <text evidence="1">The sequence shown here is derived from an EMBL/GenBank/DDBJ whole genome shotgun (WGS) entry which is preliminary data.</text>
</comment>
<dbReference type="InterPro" id="IPR013433">
    <property type="entry name" value="PHA_gran_rgn"/>
</dbReference>
<organism evidence="1 2">
    <name type="scientific">Aquabacterium commune</name>
    <dbReference type="NCBI Taxonomy" id="70586"/>
    <lineage>
        <taxon>Bacteria</taxon>
        <taxon>Pseudomonadati</taxon>
        <taxon>Pseudomonadota</taxon>
        <taxon>Betaproteobacteria</taxon>
        <taxon>Burkholderiales</taxon>
        <taxon>Aquabacterium</taxon>
    </lineage>
</organism>
<name>A0A4V6PVC2_9BURK</name>
<protein>
    <submittedName>
        <fullName evidence="1">Putative polyhydroxyalkanoate system protein</fullName>
    </submittedName>
</protein>
<evidence type="ECO:0000313" key="2">
    <source>
        <dbReference type="Proteomes" id="UP000294593"/>
    </source>
</evidence>
<dbReference type="Pfam" id="PF09650">
    <property type="entry name" value="PHA_gran_rgn"/>
    <property type="match status" value="1"/>
</dbReference>
<accession>A0A4V6PVC2</accession>
<gene>
    <name evidence="1" type="ORF">EV672_11174</name>
</gene>
<sequence length="105" mass="11518">MSDVTFQQSHTLGLDKARELAQKWVDTSASQLGLTCQHQQGADQDTITFERMGVKGTMKVTGTEFDLSIKLGMMMSALKPMIEAEVAKSLGRLIEKSQNRAEGQA</sequence>
<dbReference type="AlphaFoldDB" id="A0A4V6PVC2"/>
<dbReference type="RefSeq" id="WP_166643613.1">
    <property type="nucleotide sequence ID" value="NZ_SNXW01000011.1"/>
</dbReference>